<dbReference type="Proteomes" id="UP000578531">
    <property type="component" value="Unassembled WGS sequence"/>
</dbReference>
<feature type="domain" description="Protein kinase" evidence="2">
    <location>
        <begin position="61"/>
        <end position="414"/>
    </location>
</feature>
<sequence>MLPMPSWSVNMSDSATDTKSDVPTTRKCLSTRKALQDVLKKVLPAIEGNHNISSEDAAIEDVTVDFLAEGGYNYVWLVSFSSKPSEQDGTTSLHTAILREPNDDAFLPWQIENEVAHLTFIAKDHPSIPVPKVYAYDDGKTGNEPYIMMEYIDGQPLGSVWTAYSEDEKLAAARQVAQIIIEMGSITFARIGGLTLNHEIGPTVEGMKLFKGRDKFHSPDCYDIGPYHSTHAYVLGCYDKEVYYYTHAPDSDIDEGWFDVVTRDTFIKSLRETRDRLASTPSTFLPEQPFTLVHNDLNGRNIMMRDKKIAAILDWEFAGSYPLSEMLEGRGVDLLEIVDDETEEENSAWSLRMEELVAEAARARGWDEGRVELLVGRGNEELGLARIEMVPEFLAKDATDIGAGDDADNGVGGS</sequence>
<feature type="region of interest" description="Disordered" evidence="1">
    <location>
        <begin position="1"/>
        <end position="23"/>
    </location>
</feature>
<reference evidence="3 4" key="1">
    <citation type="journal article" date="2020" name="Genomics">
        <title>Complete, high-quality genomes from long-read metagenomic sequencing of two wolf lichen thalli reveals enigmatic genome architecture.</title>
        <authorList>
            <person name="McKenzie S.K."/>
            <person name="Walston R.F."/>
            <person name="Allen J.L."/>
        </authorList>
    </citation>
    <scope>NUCLEOTIDE SEQUENCE [LARGE SCALE GENOMIC DNA]</scope>
    <source>
        <strain evidence="3">WasteWater2</strain>
    </source>
</reference>
<dbReference type="PANTHER" id="PTHR21310">
    <property type="entry name" value="AMINOGLYCOSIDE PHOSPHOTRANSFERASE-RELATED-RELATED"/>
    <property type="match status" value="1"/>
</dbReference>
<evidence type="ECO:0000313" key="3">
    <source>
        <dbReference type="EMBL" id="KAF6234799.1"/>
    </source>
</evidence>
<keyword evidence="4" id="KW-1185">Reference proteome</keyword>
<dbReference type="GO" id="GO:0005524">
    <property type="term" value="F:ATP binding"/>
    <property type="evidence" value="ECO:0007669"/>
    <property type="project" value="InterPro"/>
</dbReference>
<protein>
    <recommendedName>
        <fullName evidence="2">Protein kinase domain-containing protein</fullName>
    </recommendedName>
</protein>
<comment type="caution">
    <text evidence="3">The sequence shown here is derived from an EMBL/GenBank/DDBJ whole genome shotgun (WGS) entry which is preliminary data.</text>
</comment>
<gene>
    <name evidence="3" type="ORF">HO173_007019</name>
</gene>
<dbReference type="GeneID" id="59288676"/>
<dbReference type="InterPro" id="IPR002575">
    <property type="entry name" value="Aminoglycoside_PTrfase"/>
</dbReference>
<evidence type="ECO:0000313" key="4">
    <source>
        <dbReference type="Proteomes" id="UP000578531"/>
    </source>
</evidence>
<proteinExistence type="predicted"/>
<dbReference type="InterPro" id="IPR011009">
    <property type="entry name" value="Kinase-like_dom_sf"/>
</dbReference>
<dbReference type="Pfam" id="PF01636">
    <property type="entry name" value="APH"/>
    <property type="match status" value="1"/>
</dbReference>
<evidence type="ECO:0000259" key="2">
    <source>
        <dbReference type="PROSITE" id="PS50011"/>
    </source>
</evidence>
<evidence type="ECO:0000256" key="1">
    <source>
        <dbReference type="SAM" id="MobiDB-lite"/>
    </source>
</evidence>
<dbReference type="SUPFAM" id="SSF56112">
    <property type="entry name" value="Protein kinase-like (PK-like)"/>
    <property type="match status" value="1"/>
</dbReference>
<name>A0A8H6FU48_9LECA</name>
<dbReference type="InterPro" id="IPR000719">
    <property type="entry name" value="Prot_kinase_dom"/>
</dbReference>
<dbReference type="AlphaFoldDB" id="A0A8H6FU48"/>
<dbReference type="Gene3D" id="3.90.1200.10">
    <property type="match status" value="1"/>
</dbReference>
<feature type="compositionally biased region" description="Polar residues" evidence="1">
    <location>
        <begin position="7"/>
        <end position="23"/>
    </location>
</feature>
<dbReference type="PANTHER" id="PTHR21310:SF15">
    <property type="entry name" value="AMINOGLYCOSIDE PHOSPHOTRANSFERASE DOMAIN-CONTAINING PROTEIN"/>
    <property type="match status" value="1"/>
</dbReference>
<dbReference type="OrthoDB" id="2906425at2759"/>
<dbReference type="InterPro" id="IPR051678">
    <property type="entry name" value="AGP_Transferase"/>
</dbReference>
<dbReference type="GO" id="GO:0004672">
    <property type="term" value="F:protein kinase activity"/>
    <property type="evidence" value="ECO:0007669"/>
    <property type="project" value="InterPro"/>
</dbReference>
<dbReference type="PROSITE" id="PS50011">
    <property type="entry name" value="PROTEIN_KINASE_DOM"/>
    <property type="match status" value="1"/>
</dbReference>
<dbReference type="RefSeq" id="XP_037164188.1">
    <property type="nucleotide sequence ID" value="XM_037308924.1"/>
</dbReference>
<organism evidence="3 4">
    <name type="scientific">Letharia columbiana</name>
    <dbReference type="NCBI Taxonomy" id="112416"/>
    <lineage>
        <taxon>Eukaryota</taxon>
        <taxon>Fungi</taxon>
        <taxon>Dikarya</taxon>
        <taxon>Ascomycota</taxon>
        <taxon>Pezizomycotina</taxon>
        <taxon>Lecanoromycetes</taxon>
        <taxon>OSLEUM clade</taxon>
        <taxon>Lecanoromycetidae</taxon>
        <taxon>Lecanorales</taxon>
        <taxon>Lecanorineae</taxon>
        <taxon>Parmeliaceae</taxon>
        <taxon>Letharia</taxon>
    </lineage>
</organism>
<accession>A0A8H6FU48</accession>
<dbReference type="EMBL" id="JACCJC010000028">
    <property type="protein sequence ID" value="KAF6234799.1"/>
    <property type="molecule type" value="Genomic_DNA"/>
</dbReference>